<evidence type="ECO:0000313" key="3">
    <source>
        <dbReference type="EMBL" id="SEI79916.1"/>
    </source>
</evidence>
<keyword evidence="1" id="KW-0472">Membrane</keyword>
<feature type="transmembrane region" description="Helical" evidence="1">
    <location>
        <begin position="7"/>
        <end position="25"/>
    </location>
</feature>
<feature type="transmembrane region" description="Helical" evidence="1">
    <location>
        <begin position="40"/>
        <end position="59"/>
    </location>
</feature>
<accession>A0A1H6TKS4</accession>
<protein>
    <submittedName>
        <fullName evidence="3">GRAM domain-containing protein</fullName>
    </submittedName>
</protein>
<proteinExistence type="predicted"/>
<dbReference type="Pfam" id="PF02893">
    <property type="entry name" value="GRAM"/>
    <property type="match status" value="1"/>
</dbReference>
<dbReference type="OrthoDB" id="837929at2"/>
<evidence type="ECO:0000256" key="1">
    <source>
        <dbReference type="SAM" id="Phobius"/>
    </source>
</evidence>
<evidence type="ECO:0000313" key="4">
    <source>
        <dbReference type="Proteomes" id="UP000199403"/>
    </source>
</evidence>
<dbReference type="InterPro" id="IPR004182">
    <property type="entry name" value="GRAM"/>
</dbReference>
<dbReference type="EMBL" id="FNZH01000001">
    <property type="protein sequence ID" value="SEI79916.1"/>
    <property type="molecule type" value="Genomic_DNA"/>
</dbReference>
<organism evidence="3 4">
    <name type="scientific">Cyclobacterium xiamenense</name>
    <dbReference type="NCBI Taxonomy" id="1297121"/>
    <lineage>
        <taxon>Bacteria</taxon>
        <taxon>Pseudomonadati</taxon>
        <taxon>Bacteroidota</taxon>
        <taxon>Cytophagia</taxon>
        <taxon>Cytophagales</taxon>
        <taxon>Cyclobacteriaceae</taxon>
        <taxon>Cyclobacterium</taxon>
    </lineage>
</organism>
<evidence type="ECO:0000259" key="2">
    <source>
        <dbReference type="Pfam" id="PF02893"/>
    </source>
</evidence>
<dbReference type="InterPro" id="IPR011993">
    <property type="entry name" value="PH-like_dom_sf"/>
</dbReference>
<dbReference type="STRING" id="1416801.SAMN05192553_101336"/>
<keyword evidence="4" id="KW-1185">Reference proteome</keyword>
<reference evidence="4" key="1">
    <citation type="submission" date="2016-10" db="EMBL/GenBank/DDBJ databases">
        <authorList>
            <person name="Varghese N."/>
            <person name="Submissions S."/>
        </authorList>
    </citation>
    <scope>NUCLEOTIDE SEQUENCE [LARGE SCALE GENOMIC DNA]</scope>
    <source>
        <strain evidence="4">IBRC-M 10761</strain>
    </source>
</reference>
<feature type="domain" description="GRAM" evidence="2">
    <location>
        <begin position="78"/>
        <end position="158"/>
    </location>
</feature>
<dbReference type="AlphaFoldDB" id="A0A1H6TKS4"/>
<sequence length="177" mass="19942">MRTDWKYRLMLAFQMGVLYTLGIWAMDYFSGETRYSPEGLLVRGLFFGLSFGLVFPFIFNRLGGAVYSKIGAGIHPVLEQGEEIQREAPATLFKGMEGVGGKLFLTNKKLIFKSHALNIQKGQTDIDYKTISGVEKREARKRGYPGIRVHTKAGREYQIVVEEAEDLIADLSKRIVG</sequence>
<dbReference type="Gene3D" id="2.30.29.30">
    <property type="entry name" value="Pleckstrin-homology domain (PH domain)/Phosphotyrosine-binding domain (PTB)"/>
    <property type="match status" value="1"/>
</dbReference>
<keyword evidence="1" id="KW-0812">Transmembrane</keyword>
<dbReference type="Proteomes" id="UP000199403">
    <property type="component" value="Unassembled WGS sequence"/>
</dbReference>
<keyword evidence="1" id="KW-1133">Transmembrane helix</keyword>
<name>A0A1H6TKS4_9BACT</name>
<gene>
    <name evidence="3" type="ORF">SAMN05192553_101336</name>
</gene>
<dbReference type="RefSeq" id="WP_092168581.1">
    <property type="nucleotide sequence ID" value="NZ_FNZH01000001.1"/>
</dbReference>